<keyword evidence="1" id="KW-0479">Metal-binding</keyword>
<feature type="region of interest" description="Disordered" evidence="2">
    <location>
        <begin position="254"/>
        <end position="311"/>
    </location>
</feature>
<dbReference type="PANTHER" id="PTHR14879:SF5">
    <property type="entry name" value="RING-TYPE DOMAIN-CONTAINING PROTEIN"/>
    <property type="match status" value="1"/>
</dbReference>
<feature type="region of interest" description="Disordered" evidence="2">
    <location>
        <begin position="93"/>
        <end position="118"/>
    </location>
</feature>
<proteinExistence type="predicted"/>
<dbReference type="SUPFAM" id="SSF57850">
    <property type="entry name" value="RING/U-box"/>
    <property type="match status" value="1"/>
</dbReference>
<dbReference type="PANTHER" id="PTHR14879">
    <property type="entry name" value="CASPASE REGULATOR, RING FINGER DOMAIN-CONTAINING"/>
    <property type="match status" value="1"/>
</dbReference>
<feature type="compositionally biased region" description="Polar residues" evidence="2">
    <location>
        <begin position="93"/>
        <end position="104"/>
    </location>
</feature>
<dbReference type="Gene3D" id="3.30.40.10">
    <property type="entry name" value="Zinc/RING finger domain, C3HC4 (zinc finger)"/>
    <property type="match status" value="1"/>
</dbReference>
<dbReference type="GeneID" id="26803654"/>
<comment type="caution">
    <text evidence="4">The sequence shown here is derived from an EMBL/GenBank/DDBJ whole genome shotgun (WGS) entry which is preliminary data.</text>
</comment>
<keyword evidence="1" id="KW-0862">Zinc</keyword>
<feature type="compositionally biased region" description="Polar residues" evidence="2">
    <location>
        <begin position="404"/>
        <end position="425"/>
    </location>
</feature>
<dbReference type="SMART" id="SM00184">
    <property type="entry name" value="RING"/>
    <property type="match status" value="1"/>
</dbReference>
<evidence type="ECO:0000256" key="1">
    <source>
        <dbReference type="PROSITE-ProRule" id="PRU00175"/>
    </source>
</evidence>
<organism evidence="4 5">
    <name type="scientific">Aspergillus nomiae NRRL (strain ATCC 15546 / NRRL 13137 / CBS 260.88 / M93)</name>
    <dbReference type="NCBI Taxonomy" id="1509407"/>
    <lineage>
        <taxon>Eukaryota</taxon>
        <taxon>Fungi</taxon>
        <taxon>Dikarya</taxon>
        <taxon>Ascomycota</taxon>
        <taxon>Pezizomycotina</taxon>
        <taxon>Eurotiomycetes</taxon>
        <taxon>Eurotiomycetidae</taxon>
        <taxon>Eurotiales</taxon>
        <taxon>Aspergillaceae</taxon>
        <taxon>Aspergillus</taxon>
        <taxon>Aspergillus subgen. Circumdati</taxon>
    </lineage>
</organism>
<feature type="region of interest" description="Disordered" evidence="2">
    <location>
        <begin position="375"/>
        <end position="444"/>
    </location>
</feature>
<feature type="compositionally biased region" description="Basic and acidic residues" evidence="2">
    <location>
        <begin position="514"/>
        <end position="535"/>
    </location>
</feature>
<dbReference type="InterPro" id="IPR013083">
    <property type="entry name" value="Znf_RING/FYVE/PHD"/>
</dbReference>
<dbReference type="Proteomes" id="UP000037505">
    <property type="component" value="Unassembled WGS sequence"/>
</dbReference>
<sequence>MFAWSPSPTSTSCTHKHAIGCLRLSSICCLLQKQPVPDTAGGVRVRIPILTVPMSGSCDLEYRGACNPHLPLLSFADIPSSSEVSPGYSIVSRSNNVSDASRTPFQAAPPRRRLSQSGSIETLRKELQAIRHGTLTILNNLQLLTESFLMAQPVLSNSWDSSNVPELPRINPSLSPLVMNNPGGMGSSGPLNMQNSTNPSLLSAQTVNSSPYTPHGLPNANSGLYLPGPNMFGAPITNNGFSFSQVPEQFTMFPPQYTHSNDSFPNMQSQFGGSVSLDSTGQSQYRNNGPQGSEFSQAGLQGPSAAAGQSTSPFVPPNTYYQDVFPYPAQVLQQFIPYQNMAQVPHTTSIQSASLGTTSQDVSVIPSLNRHASFRSRPYGQFPQAGVSPTSTSIHHRRQHRTHSIASSAPSVQQQHSRANSQNIHLRTRSIREPSTSNGLSPHIHRSHTTMAGTSHILPNTGSETQLAPSLTQQEQVELARRLQMREILRSARSNEAHALQLYEESYFRRHRRQQEEAVSHAKGLDDQKDGRPEPKDDEELTVNLECKICMSQLVDTVLIPCGHAILCRWCAEQHSRSDRSRSKAAVLCPLCRTPVKQKLRIYLS</sequence>
<reference evidence="4 5" key="1">
    <citation type="submission" date="2014-06" db="EMBL/GenBank/DDBJ databases">
        <title>The Genome of the Aflatoxigenic Filamentous Fungus Aspergillus nomius.</title>
        <authorList>
            <person name="Moore M.G."/>
            <person name="Shannon B.M."/>
            <person name="Brian M.M."/>
        </authorList>
    </citation>
    <scope>NUCLEOTIDE SEQUENCE [LARGE SCALE GENOMIC DNA]</scope>
    <source>
        <strain evidence="4 5">NRRL 13137</strain>
    </source>
</reference>
<feature type="region of interest" description="Disordered" evidence="2">
    <location>
        <begin position="513"/>
        <end position="538"/>
    </location>
</feature>
<dbReference type="EMBL" id="JNOM01000032">
    <property type="protein sequence ID" value="KNG89371.1"/>
    <property type="molecule type" value="Genomic_DNA"/>
</dbReference>
<dbReference type="InterPro" id="IPR001841">
    <property type="entry name" value="Znf_RING"/>
</dbReference>
<dbReference type="AlphaFoldDB" id="A0A0L1JC68"/>
<feature type="compositionally biased region" description="Basic residues" evidence="2">
    <location>
        <begin position="394"/>
        <end position="403"/>
    </location>
</feature>
<dbReference type="Pfam" id="PF13920">
    <property type="entry name" value="zf-C3HC4_3"/>
    <property type="match status" value="1"/>
</dbReference>
<dbReference type="PROSITE" id="PS50089">
    <property type="entry name" value="ZF_RING_2"/>
    <property type="match status" value="1"/>
</dbReference>
<gene>
    <name evidence="4" type="ORF">ANOM_001850</name>
</gene>
<accession>A0A0L1JC68</accession>
<keyword evidence="5" id="KW-1185">Reference proteome</keyword>
<feature type="compositionally biased region" description="Polar residues" evidence="2">
    <location>
        <begin position="257"/>
        <end position="299"/>
    </location>
</feature>
<protein>
    <recommendedName>
        <fullName evidence="3">RING-type domain-containing protein</fullName>
    </recommendedName>
</protein>
<dbReference type="OrthoDB" id="1711136at2759"/>
<evidence type="ECO:0000256" key="2">
    <source>
        <dbReference type="SAM" id="MobiDB-lite"/>
    </source>
</evidence>
<name>A0A0L1JC68_ASPN3</name>
<evidence type="ECO:0000259" key="3">
    <source>
        <dbReference type="PROSITE" id="PS50089"/>
    </source>
</evidence>
<feature type="domain" description="RING-type" evidence="3">
    <location>
        <begin position="547"/>
        <end position="593"/>
    </location>
</feature>
<keyword evidence="1" id="KW-0863">Zinc-finger</keyword>
<evidence type="ECO:0000313" key="4">
    <source>
        <dbReference type="EMBL" id="KNG89371.1"/>
    </source>
</evidence>
<dbReference type="InterPro" id="IPR051728">
    <property type="entry name" value="RING-FYVE_E3_ubiquitin-ligase"/>
</dbReference>
<evidence type="ECO:0000313" key="5">
    <source>
        <dbReference type="Proteomes" id="UP000037505"/>
    </source>
</evidence>
<dbReference type="RefSeq" id="XP_015410294.1">
    <property type="nucleotide sequence ID" value="XM_015547107.1"/>
</dbReference>
<dbReference type="GO" id="GO:0008270">
    <property type="term" value="F:zinc ion binding"/>
    <property type="evidence" value="ECO:0007669"/>
    <property type="project" value="UniProtKB-KW"/>
</dbReference>
<dbReference type="STRING" id="1509407.A0A0L1JC68"/>